<dbReference type="OrthoDB" id="4070131at2759"/>
<evidence type="ECO:0000313" key="3">
    <source>
        <dbReference type="Proteomes" id="UP000191144"/>
    </source>
</evidence>
<reference evidence="3" key="1">
    <citation type="submission" date="2016-03" db="EMBL/GenBank/DDBJ databases">
        <authorList>
            <person name="Devillers Hugo."/>
        </authorList>
    </citation>
    <scope>NUCLEOTIDE SEQUENCE [LARGE SCALE GENOMIC DNA]</scope>
</reference>
<proteinExistence type="predicted"/>
<keyword evidence="3" id="KW-1185">Reference proteome</keyword>
<organism evidence="2 3">
    <name type="scientific">Lachancea meyersii CBS 8951</name>
    <dbReference type="NCBI Taxonomy" id="1266667"/>
    <lineage>
        <taxon>Eukaryota</taxon>
        <taxon>Fungi</taxon>
        <taxon>Dikarya</taxon>
        <taxon>Ascomycota</taxon>
        <taxon>Saccharomycotina</taxon>
        <taxon>Saccharomycetes</taxon>
        <taxon>Saccharomycetales</taxon>
        <taxon>Saccharomycetaceae</taxon>
        <taxon>Lachancea</taxon>
    </lineage>
</organism>
<dbReference type="Pfam" id="PF15700">
    <property type="entry name" value="DUF4667"/>
    <property type="match status" value="1"/>
</dbReference>
<dbReference type="EMBL" id="LT598480">
    <property type="protein sequence ID" value="SCV03949.1"/>
    <property type="molecule type" value="Genomic_DNA"/>
</dbReference>
<evidence type="ECO:0000313" key="2">
    <source>
        <dbReference type="EMBL" id="SCV03949.1"/>
    </source>
</evidence>
<evidence type="ECO:0000256" key="1">
    <source>
        <dbReference type="SAM" id="MobiDB-lite"/>
    </source>
</evidence>
<dbReference type="AlphaFoldDB" id="A0A1G4KHL5"/>
<feature type="region of interest" description="Disordered" evidence="1">
    <location>
        <begin position="164"/>
        <end position="227"/>
    </location>
</feature>
<dbReference type="Proteomes" id="UP000191144">
    <property type="component" value="Chromosome H"/>
</dbReference>
<sequence>MSGNGLSPVDAHLVVRYAPYDGYEGSDRSTRRRSSIQGTSICVAEPWSLEDEDNDFSGPSESPGSRRLSASLRVCDLYQCVHQHTADTLHPQQHSGSFVARPGLQAFHEASDSSNYQHQRYYPRRFSDAGLDLGFGARFTLGRSASYTADSANSHAPHYEEMVWRKPGSRQSSLSSSSQASSGIDPTSSASHRDHNCDHQEDNEDHENQSFDASDPNSHEHSGRPSHHDCWVDLSNPCCRHHHRRNSTAIKFRKALYEEE</sequence>
<feature type="compositionally biased region" description="Low complexity" evidence="1">
    <location>
        <begin position="169"/>
        <end position="182"/>
    </location>
</feature>
<gene>
    <name evidence="2" type="ORF">LAME_0H14532G</name>
</gene>
<feature type="compositionally biased region" description="Basic and acidic residues" evidence="1">
    <location>
        <begin position="217"/>
        <end position="227"/>
    </location>
</feature>
<name>A0A1G4KHL5_9SACH</name>
<accession>A0A1G4KHL5</accession>
<dbReference type="InterPro" id="IPR031426">
    <property type="entry name" value="DUF4667"/>
</dbReference>
<protein>
    <submittedName>
        <fullName evidence="2">LAME_0H14532g1_1</fullName>
    </submittedName>
</protein>
<feature type="compositionally biased region" description="Basic and acidic residues" evidence="1">
    <location>
        <begin position="191"/>
        <end position="200"/>
    </location>
</feature>